<evidence type="ECO:0000256" key="1">
    <source>
        <dbReference type="ARBA" id="ARBA00004141"/>
    </source>
</evidence>
<comment type="similarity">
    <text evidence="2">Belongs to the cation diffusion facilitator (CDF) transporter (TC 2.A.4) family. SLC30A subfamily.</text>
</comment>
<evidence type="ECO:0000256" key="5">
    <source>
        <dbReference type="ARBA" id="ARBA00022989"/>
    </source>
</evidence>
<evidence type="ECO:0000256" key="8">
    <source>
        <dbReference type="SAM" id="Phobius"/>
    </source>
</evidence>
<keyword evidence="7 8" id="KW-0472">Membrane</keyword>
<comment type="caution">
    <text evidence="11">The sequence shown here is derived from an EMBL/GenBank/DDBJ whole genome shotgun (WGS) entry which is preliminary data.</text>
</comment>
<keyword evidence="12" id="KW-1185">Reference proteome</keyword>
<keyword evidence="6" id="KW-0406">Ion transport</keyword>
<dbReference type="EMBL" id="JAWMWH010000001">
    <property type="protein sequence ID" value="MEJ6399676.1"/>
    <property type="molecule type" value="Genomic_DNA"/>
</dbReference>
<evidence type="ECO:0000313" key="11">
    <source>
        <dbReference type="EMBL" id="MEJ6399676.1"/>
    </source>
</evidence>
<feature type="transmembrane region" description="Helical" evidence="8">
    <location>
        <begin position="82"/>
        <end position="104"/>
    </location>
</feature>
<evidence type="ECO:0000256" key="3">
    <source>
        <dbReference type="ARBA" id="ARBA00022448"/>
    </source>
</evidence>
<dbReference type="InterPro" id="IPR036837">
    <property type="entry name" value="Cation_efflux_CTD_sf"/>
</dbReference>
<dbReference type="RefSeq" id="WP_339959521.1">
    <property type="nucleotide sequence ID" value="NZ_JAWMWH010000001.1"/>
</dbReference>
<keyword evidence="5 8" id="KW-1133">Transmembrane helix</keyword>
<evidence type="ECO:0000256" key="2">
    <source>
        <dbReference type="ARBA" id="ARBA00008873"/>
    </source>
</evidence>
<name>A0ABU8SIF5_9LACO</name>
<reference evidence="11 12" key="1">
    <citation type="submission" date="2023-10" db="EMBL/GenBank/DDBJ databases">
        <title>Nicoliella lavandulae sp. nov. isolated from Lavandula angustifolia flowers.</title>
        <authorList>
            <person name="Alcantara C."/>
            <person name="Zuniga M."/>
            <person name="Landete J.M."/>
            <person name="Monedero V."/>
        </authorList>
    </citation>
    <scope>NUCLEOTIDE SEQUENCE [LARGE SCALE GENOMIC DNA]</scope>
    <source>
        <strain evidence="11 12">Es01</strain>
    </source>
</reference>
<evidence type="ECO:0000313" key="12">
    <source>
        <dbReference type="Proteomes" id="UP001370590"/>
    </source>
</evidence>
<feature type="transmembrane region" description="Helical" evidence="8">
    <location>
        <begin position="181"/>
        <end position="198"/>
    </location>
</feature>
<dbReference type="PANTHER" id="PTHR11562">
    <property type="entry name" value="CATION EFFLUX PROTEIN/ ZINC TRANSPORTER"/>
    <property type="match status" value="1"/>
</dbReference>
<evidence type="ECO:0000256" key="7">
    <source>
        <dbReference type="ARBA" id="ARBA00023136"/>
    </source>
</evidence>
<dbReference type="InterPro" id="IPR058533">
    <property type="entry name" value="Cation_efflux_TM"/>
</dbReference>
<evidence type="ECO:0000256" key="4">
    <source>
        <dbReference type="ARBA" id="ARBA00022692"/>
    </source>
</evidence>
<evidence type="ECO:0000259" key="9">
    <source>
        <dbReference type="Pfam" id="PF01545"/>
    </source>
</evidence>
<dbReference type="PANTHER" id="PTHR11562:SF17">
    <property type="entry name" value="RE54080P-RELATED"/>
    <property type="match status" value="1"/>
</dbReference>
<dbReference type="SUPFAM" id="SSF160240">
    <property type="entry name" value="Cation efflux protein cytoplasmic domain-like"/>
    <property type="match status" value="1"/>
</dbReference>
<feature type="transmembrane region" description="Helical" evidence="8">
    <location>
        <begin position="15"/>
        <end position="35"/>
    </location>
</feature>
<proteinExistence type="inferred from homology"/>
<feature type="transmembrane region" description="Helical" evidence="8">
    <location>
        <begin position="116"/>
        <end position="136"/>
    </location>
</feature>
<dbReference type="Pfam" id="PF16916">
    <property type="entry name" value="ZT_dimer"/>
    <property type="match status" value="1"/>
</dbReference>
<dbReference type="InterPro" id="IPR002524">
    <property type="entry name" value="Cation_efflux"/>
</dbReference>
<dbReference type="InterPro" id="IPR027470">
    <property type="entry name" value="Cation_efflux_CTD"/>
</dbReference>
<keyword evidence="4 8" id="KW-0812">Transmembrane</keyword>
<feature type="transmembrane region" description="Helical" evidence="8">
    <location>
        <begin position="157"/>
        <end position="175"/>
    </location>
</feature>
<feature type="domain" description="Cation efflux protein cytoplasmic" evidence="10">
    <location>
        <begin position="210"/>
        <end position="284"/>
    </location>
</feature>
<accession>A0ABU8SIF5</accession>
<evidence type="ECO:0000256" key="6">
    <source>
        <dbReference type="ARBA" id="ARBA00023065"/>
    </source>
</evidence>
<organism evidence="11 12">
    <name type="scientific">Nicoliella lavandulae</name>
    <dbReference type="NCBI Taxonomy" id="3082954"/>
    <lineage>
        <taxon>Bacteria</taxon>
        <taxon>Bacillati</taxon>
        <taxon>Bacillota</taxon>
        <taxon>Bacilli</taxon>
        <taxon>Lactobacillales</taxon>
        <taxon>Lactobacillaceae</taxon>
        <taxon>Nicoliella</taxon>
    </lineage>
</organism>
<dbReference type="InterPro" id="IPR050681">
    <property type="entry name" value="CDF/SLC30A"/>
</dbReference>
<sequence length="302" mass="33773">MDDHNHHDALSGGKFLFVTVLNALITLVEFLGGIFSGSLSLISDGFHNLGDSLSVILSYYAHRISGRKQTHKNTYGFKRAQIISAFINSVFLIVVSGFLIIEAVEKLMHPEKVDGGLMFIVALVGTLANLVSAILLSRGSKGNLNIRATYLHFLSDSLSSVGIIIAGILIQFYGWYFVDPLVTIAVALYIMFETWPIIKQTIYILMQGAPDIDCHQLRQDILNIDGVTNVHHVHLWSIDENSIIFSAHINMRDMKISEAEKIYQPITDLLKSKYHIDHVTLQAEVERGKQADFFFDQGPDIK</sequence>
<evidence type="ECO:0000259" key="10">
    <source>
        <dbReference type="Pfam" id="PF16916"/>
    </source>
</evidence>
<dbReference type="Gene3D" id="1.20.1510.10">
    <property type="entry name" value="Cation efflux protein transmembrane domain"/>
    <property type="match status" value="1"/>
</dbReference>
<feature type="domain" description="Cation efflux protein transmembrane" evidence="9">
    <location>
        <begin position="18"/>
        <end position="206"/>
    </location>
</feature>
<gene>
    <name evidence="11" type="ORF">R4146_00550</name>
</gene>
<protein>
    <submittedName>
        <fullName evidence="11">Cation diffusion facilitator family transporter</fullName>
    </submittedName>
</protein>
<keyword evidence="3" id="KW-0813">Transport</keyword>
<dbReference type="InterPro" id="IPR027469">
    <property type="entry name" value="Cation_efflux_TMD_sf"/>
</dbReference>
<dbReference type="NCBIfam" id="TIGR01297">
    <property type="entry name" value="CDF"/>
    <property type="match status" value="1"/>
</dbReference>
<comment type="subcellular location">
    <subcellularLocation>
        <location evidence="1">Membrane</location>
        <topology evidence="1">Multi-pass membrane protein</topology>
    </subcellularLocation>
</comment>
<dbReference type="Proteomes" id="UP001370590">
    <property type="component" value="Unassembled WGS sequence"/>
</dbReference>
<dbReference type="SUPFAM" id="SSF161111">
    <property type="entry name" value="Cation efflux protein transmembrane domain-like"/>
    <property type="match status" value="1"/>
</dbReference>
<dbReference type="Pfam" id="PF01545">
    <property type="entry name" value="Cation_efflux"/>
    <property type="match status" value="1"/>
</dbReference>